<gene>
    <name evidence="1" type="ORF">CDAR_302521</name>
</gene>
<sequence length="86" mass="9476">MKDLSTPALPPPRPPVSSVVCLIRASCSGQRLIVIEVPPWYFDHSKVAVTLDLWDHFGASEFEKSLPLCVPIGRAILWFLIGGVFS</sequence>
<dbReference type="EMBL" id="BPLQ01001567">
    <property type="protein sequence ID" value="GIX83047.1"/>
    <property type="molecule type" value="Genomic_DNA"/>
</dbReference>
<name>A0AAV4NE02_9ARAC</name>
<dbReference type="Proteomes" id="UP001054837">
    <property type="component" value="Unassembled WGS sequence"/>
</dbReference>
<accession>A0AAV4NE02</accession>
<evidence type="ECO:0000313" key="1">
    <source>
        <dbReference type="EMBL" id="GIX83047.1"/>
    </source>
</evidence>
<dbReference type="AlphaFoldDB" id="A0AAV4NE02"/>
<organism evidence="1 2">
    <name type="scientific">Caerostris darwini</name>
    <dbReference type="NCBI Taxonomy" id="1538125"/>
    <lineage>
        <taxon>Eukaryota</taxon>
        <taxon>Metazoa</taxon>
        <taxon>Ecdysozoa</taxon>
        <taxon>Arthropoda</taxon>
        <taxon>Chelicerata</taxon>
        <taxon>Arachnida</taxon>
        <taxon>Araneae</taxon>
        <taxon>Araneomorphae</taxon>
        <taxon>Entelegynae</taxon>
        <taxon>Araneoidea</taxon>
        <taxon>Araneidae</taxon>
        <taxon>Caerostris</taxon>
    </lineage>
</organism>
<protein>
    <submittedName>
        <fullName evidence="1">Uncharacterized protein</fullName>
    </submittedName>
</protein>
<proteinExistence type="predicted"/>
<evidence type="ECO:0000313" key="2">
    <source>
        <dbReference type="Proteomes" id="UP001054837"/>
    </source>
</evidence>
<comment type="caution">
    <text evidence="1">The sequence shown here is derived from an EMBL/GenBank/DDBJ whole genome shotgun (WGS) entry which is preliminary data.</text>
</comment>
<keyword evidence="2" id="KW-1185">Reference proteome</keyword>
<reference evidence="1 2" key="1">
    <citation type="submission" date="2021-06" db="EMBL/GenBank/DDBJ databases">
        <title>Caerostris darwini draft genome.</title>
        <authorList>
            <person name="Kono N."/>
            <person name="Arakawa K."/>
        </authorList>
    </citation>
    <scope>NUCLEOTIDE SEQUENCE [LARGE SCALE GENOMIC DNA]</scope>
</reference>